<dbReference type="OrthoDB" id="1391397at2"/>
<dbReference type="InterPro" id="IPR000859">
    <property type="entry name" value="CUB_dom"/>
</dbReference>
<dbReference type="InterPro" id="IPR000601">
    <property type="entry name" value="PKD_dom"/>
</dbReference>
<keyword evidence="4" id="KW-0732">Signal</keyword>
<sequence>MKKNYLLSLLFLLISSVVIGQNYNMTNGANGTISTCSGNFRDGGGNGNYANNQSSTITFCPSTPGTVIRLTFTSFDTEIIGTTVYDYLEMWQGATITGAAFDTFAGTPTVPFTVTSSSPDGCLTFRFTSDSSVNRAGWNATISCVVPCTAATSPVANMVDTSPVTICPPSALNPGSTTVAFNASNSTNGGFTNDQFTWDWGDGTTSVTATPTTTHTYPTTPGIYMASVKVRNSNGCFSTNYVSRKIQIQPEPNFTGTTTGPVAVSCGNSVTLNGLAVSQTISETAPTVSGSPVLLPDGSGASYLSTLNFSGMFPAGATMSPGCYPTLNFSIEHSFSGDLQIDLIAPSGQSVRVFDRHGGWTLFGTCANAADNLVPGCPANYTVVNSGGVNWTAAGNTTTATANCAGYAGACEAGNYYIPQTYNSTNSFAALNGAALNGTWTLRIYDQAALDDGFISGWSLVFPSACFGSMQSDTPDLTTATWSTTGSGPAVPAQTTTSTVVNNPGPSCPAPGPCVGNQLSNNVTIGPFTSPGSYVYSFTVTDENGCQYRRNVTVNATCSCPTASISYPGSPFCNVAGTQAVTITGTGVYTGGTYSAPAGLSIDSATGEINTGASTPGTYTVTYNYNPGGGCPVINITTPVTINSNHTIAAGSNQAVCINSPITPINMTIGGGATGATVTGLPTGLSSSVAGTTLTISGTPTVSGTFNYNVTTTGNACAVATTSGTITVTAQNTIATGTSQTVCVNNAITTITLATTGATGATITGLPTGVTGSWAGNVVTISGTPTVSGTFNYTVTTTGGCPPATTTGTITVTAQNTIEDGISETVCINNAITPITLATTGATGATITGLPTGVTGSWAGNVVTISGTPTVSGTFNYTVTTTGGCPPATTTGILTVSSAIVPVTGFSYATPICQNEANPMPNEVSGFTAGGTYSSTAGLVFVSTTTGEIDLAASTPGTYIVEYLYPASSCGVEGSSTFEITITALPVIALTSDVATASQTICENESIVAITYEVSNATGATVTGLPAGVTSNFASGIVTITGTPTAVGVYNFTVSTTGGCSPSATAVGTIVVNVLPLVPAINTVSPTCTSDGISAIANYDGGMTYVFTPSGPSVDGTGLISGMVVGTAYTVVADNGNCTSGASVSFSNGAMLTTPSVPTINTVSPTCTSDGISTIANYDGGMTYVFTPSGPSVDGTGLISGMVVGTAYTVVADNGNCTSGASVSFSNGAMLTTPSVPTINTVSPTCTSDGISTIANYDGGMTYVFTPSGPSVDGTGLISGMVVGTAYTVVADNGNCTSGASVSFSNGAMLTTPSVPTINTVSPTCTSDGISTIANYDGGMTYVFTPSGPSVDATGLISGMVVGTAYTVVADNGSCASLASVSFSNGAMLTTPSVPAINTVLPTCTSDGISTIANYDAGITYVFTPAGPSVDATGLISGMIVGTAYTVVADNGSCTSGASVSFSNELMLTTLPTPDINTVSPTCTSDGISTIANYDGAVTYVFSPAGPSVDATGLISGMVVGTAYTVVADNGSCASLASVSFSNGAMLTTPSEPTIATVLRTCISDGSSTIANYDGGVTYIFTPSGPSVDATGLISGMVVGTAYTVVADNGSCASLASVSFSNGAMLTTPSVPIINTVLPTCTSDGISTIANYDAGVTYVFTPSGPSVDATGLISGMVVGTSYTVVADNGNCTSGASVSFSNGAMLTAPSVPTIDTDLPTCTSDGISTIANYDGAVTYVFTPSGPSVDATGLISDMVAGTAYTVVADNGSCISAMSASFSIEPMIIPPIVTFTGSCAGGAFTLVADQINPSYSYEWLTSSGISIGTSSSQVITSAGTYTLEVDTGNGCISSYSNAYTTILCEIPKGISPNGDNLNDNWDIEGLNAKSVKIFNRYGTTVY</sequence>
<feature type="domain" description="PKD" evidence="6">
    <location>
        <begin position="196"/>
        <end position="217"/>
    </location>
</feature>
<gene>
    <name evidence="8" type="ORF">Q764_09390</name>
</gene>
<dbReference type="InterPro" id="IPR013783">
    <property type="entry name" value="Ig-like_fold"/>
</dbReference>
<dbReference type="InterPro" id="IPR035986">
    <property type="entry name" value="PKD_dom_sf"/>
</dbReference>
<dbReference type="SUPFAM" id="SSF49854">
    <property type="entry name" value="Spermadhesin, CUB domain"/>
    <property type="match status" value="1"/>
</dbReference>
<evidence type="ECO:0000256" key="4">
    <source>
        <dbReference type="SAM" id="SignalP"/>
    </source>
</evidence>
<feature type="domain" description="CUB" evidence="5">
    <location>
        <begin position="29"/>
        <end position="145"/>
    </location>
</feature>
<dbReference type="InterPro" id="IPR002884">
    <property type="entry name" value="P_dom"/>
</dbReference>
<dbReference type="eggNOG" id="COG1520">
    <property type="taxonomic scope" value="Bacteria"/>
</dbReference>
<feature type="domain" description="P/Homo B" evidence="7">
    <location>
        <begin position="276"/>
        <end position="472"/>
    </location>
</feature>
<organism evidence="8 9">
    <name type="scientific">Flavobacterium suncheonense GH29-5 = DSM 17707</name>
    <dbReference type="NCBI Taxonomy" id="1121899"/>
    <lineage>
        <taxon>Bacteria</taxon>
        <taxon>Pseudomonadati</taxon>
        <taxon>Bacteroidota</taxon>
        <taxon>Flavobacteriia</taxon>
        <taxon>Flavobacteriales</taxon>
        <taxon>Flavobacteriaceae</taxon>
        <taxon>Flavobacterium</taxon>
    </lineage>
</organism>
<evidence type="ECO:0000313" key="9">
    <source>
        <dbReference type="Proteomes" id="UP000030121"/>
    </source>
</evidence>
<dbReference type="PROSITE" id="PS51829">
    <property type="entry name" value="P_HOMO_B"/>
    <property type="match status" value="1"/>
</dbReference>
<dbReference type="SUPFAM" id="SSF49785">
    <property type="entry name" value="Galactose-binding domain-like"/>
    <property type="match status" value="1"/>
</dbReference>
<keyword evidence="9" id="KW-1185">Reference proteome</keyword>
<dbReference type="InterPro" id="IPR035914">
    <property type="entry name" value="Sperma_CUB_dom_sf"/>
</dbReference>
<dbReference type="InterPro" id="IPR022409">
    <property type="entry name" value="PKD/Chitinase_dom"/>
</dbReference>
<evidence type="ECO:0000259" key="6">
    <source>
        <dbReference type="PROSITE" id="PS50093"/>
    </source>
</evidence>
<dbReference type="CDD" id="cd00041">
    <property type="entry name" value="CUB"/>
    <property type="match status" value="1"/>
</dbReference>
<feature type="non-terminal residue" evidence="8">
    <location>
        <position position="1898"/>
    </location>
</feature>
<dbReference type="eggNOG" id="COG4935">
    <property type="taxonomic scope" value="Bacteria"/>
</dbReference>
<dbReference type="SMART" id="SM00089">
    <property type="entry name" value="PKD"/>
    <property type="match status" value="1"/>
</dbReference>
<dbReference type="InterPro" id="IPR008979">
    <property type="entry name" value="Galactose-bd-like_sf"/>
</dbReference>
<feature type="signal peptide" evidence="4">
    <location>
        <begin position="1"/>
        <end position="20"/>
    </location>
</feature>
<keyword evidence="2" id="KW-0378">Hydrolase</keyword>
<accession>A0A0A2MCU9</accession>
<keyword evidence="3" id="KW-1015">Disulfide bond</keyword>
<evidence type="ECO:0000256" key="3">
    <source>
        <dbReference type="ARBA" id="ARBA00023157"/>
    </source>
</evidence>
<dbReference type="Gene3D" id="2.60.120.260">
    <property type="entry name" value="Galactose-binding domain-like"/>
    <property type="match status" value="1"/>
</dbReference>
<keyword evidence="1" id="KW-0645">Protease</keyword>
<evidence type="ECO:0000313" key="8">
    <source>
        <dbReference type="EMBL" id="KGO89263.1"/>
    </source>
</evidence>
<evidence type="ECO:0000256" key="1">
    <source>
        <dbReference type="ARBA" id="ARBA00022670"/>
    </source>
</evidence>
<dbReference type="Pfam" id="PF00431">
    <property type="entry name" value="CUB"/>
    <property type="match status" value="1"/>
</dbReference>
<dbReference type="eggNOG" id="COG5604">
    <property type="taxonomic scope" value="Bacteria"/>
</dbReference>
<dbReference type="Proteomes" id="UP000030121">
    <property type="component" value="Unassembled WGS sequence"/>
</dbReference>
<evidence type="ECO:0008006" key="10">
    <source>
        <dbReference type="Google" id="ProtNLM"/>
    </source>
</evidence>
<reference evidence="8 9" key="1">
    <citation type="submission" date="2013-09" db="EMBL/GenBank/DDBJ databases">
        <authorList>
            <person name="Zeng Z."/>
            <person name="Chen C."/>
        </authorList>
    </citation>
    <scope>NUCLEOTIDE SEQUENCE [LARGE SCALE GENOMIC DNA]</scope>
    <source>
        <strain evidence="8 9">GH29-5</strain>
    </source>
</reference>
<dbReference type="SUPFAM" id="SSF49299">
    <property type="entry name" value="PKD domain"/>
    <property type="match status" value="1"/>
</dbReference>
<dbReference type="Pfam" id="PF18911">
    <property type="entry name" value="PKD_4"/>
    <property type="match status" value="1"/>
</dbReference>
<evidence type="ECO:0000259" key="7">
    <source>
        <dbReference type="PROSITE" id="PS51829"/>
    </source>
</evidence>
<dbReference type="STRING" id="1121899.GCA_000430025_02104"/>
<dbReference type="RefSeq" id="WP_035744542.1">
    <property type="nucleotide sequence ID" value="NZ_JRLW01000010.1"/>
</dbReference>
<evidence type="ECO:0000259" key="5">
    <source>
        <dbReference type="PROSITE" id="PS01180"/>
    </source>
</evidence>
<protein>
    <recommendedName>
        <fullName evidence="10">PKD domain-containing protein</fullName>
    </recommendedName>
</protein>
<dbReference type="Pfam" id="PF13585">
    <property type="entry name" value="CHU_C"/>
    <property type="match status" value="1"/>
</dbReference>
<dbReference type="PROSITE" id="PS01180">
    <property type="entry name" value="CUB"/>
    <property type="match status" value="1"/>
</dbReference>
<comment type="caution">
    <text evidence="8">The sequence shown here is derived from an EMBL/GenBank/DDBJ whole genome shotgun (WGS) entry which is preliminary data.</text>
</comment>
<dbReference type="PROSITE" id="PS50093">
    <property type="entry name" value="PKD"/>
    <property type="match status" value="1"/>
</dbReference>
<dbReference type="GO" id="GO:0004252">
    <property type="term" value="F:serine-type endopeptidase activity"/>
    <property type="evidence" value="ECO:0007669"/>
    <property type="project" value="InterPro"/>
</dbReference>
<feature type="chain" id="PRO_5001991223" description="PKD domain-containing protein" evidence="4">
    <location>
        <begin position="21"/>
        <end position="1898"/>
    </location>
</feature>
<name>A0A0A2MCU9_9FLAO</name>
<dbReference type="GO" id="GO:0006508">
    <property type="term" value="P:proteolysis"/>
    <property type="evidence" value="ECO:0007669"/>
    <property type="project" value="UniProtKB-KW"/>
</dbReference>
<proteinExistence type="predicted"/>
<dbReference type="EMBL" id="JRLW01000010">
    <property type="protein sequence ID" value="KGO89263.1"/>
    <property type="molecule type" value="Genomic_DNA"/>
</dbReference>
<dbReference type="Gene3D" id="2.60.40.10">
    <property type="entry name" value="Immunoglobulins"/>
    <property type="match status" value="5"/>
</dbReference>
<evidence type="ECO:0000256" key="2">
    <source>
        <dbReference type="ARBA" id="ARBA00022801"/>
    </source>
</evidence>
<dbReference type="Gene3D" id="2.60.120.290">
    <property type="entry name" value="Spermadhesin, CUB domain"/>
    <property type="match status" value="1"/>
</dbReference>